<reference evidence="1 2" key="1">
    <citation type="submission" date="2011-09" db="EMBL/GenBank/DDBJ databases">
        <authorList>
            <person name="Pope W.H."/>
            <person name="Pedulla M.L."/>
            <person name="Ford M.E."/>
            <person name="Peebles C.L."/>
            <person name="Hatfull G.H."/>
            <person name="Hendrix R.W."/>
        </authorList>
    </citation>
    <scope>NUCLEOTIDE SEQUENCE [LARGE SCALE GENOMIC DNA]</scope>
    <source>
        <strain evidence="1">G</strain>
    </source>
</reference>
<proteinExistence type="predicted"/>
<name>G3MBL5_9CAUD</name>
<dbReference type="Proteomes" id="UP000009273">
    <property type="component" value="Segment"/>
</dbReference>
<protein>
    <submittedName>
        <fullName evidence="1">Gp149</fullName>
    </submittedName>
</protein>
<dbReference type="EMBL" id="JN638751">
    <property type="protein sequence ID" value="AEO93409.1"/>
    <property type="molecule type" value="Genomic_DNA"/>
</dbReference>
<dbReference type="RefSeq" id="YP_009015452.1">
    <property type="nucleotide sequence ID" value="NC_023719.1"/>
</dbReference>
<dbReference type="GeneID" id="18563904"/>
<organism evidence="1 2">
    <name type="scientific">Bacillus phage G</name>
    <dbReference type="NCBI Taxonomy" id="2884420"/>
    <lineage>
        <taxon>Viruses</taxon>
        <taxon>Duplodnaviria</taxon>
        <taxon>Heunggongvirae</taxon>
        <taxon>Uroviricota</taxon>
        <taxon>Caudoviricetes</taxon>
        <taxon>Donellivirus</taxon>
        <taxon>Donellivirus gee</taxon>
    </lineage>
</organism>
<keyword evidence="2" id="KW-1185">Reference proteome</keyword>
<accession>G3MBL5</accession>
<evidence type="ECO:0000313" key="1">
    <source>
        <dbReference type="EMBL" id="AEO93409.1"/>
    </source>
</evidence>
<dbReference type="KEGG" id="vg:18563904"/>
<sequence length="152" mass="17437">MAEYSFADSKYESLAQDLIDADPIDLGHIDVSAIAFLNKEEKNPKWPFRIIPIREPLTMLTKFEYYVEICESLLENATKEHIELHIYKILRQIDKESGRIIHPNVIEFSDIIDLFGYDWQEKKMLPSIIDQLDAKTVANTLVGNTSGPPSVI</sequence>
<evidence type="ECO:0000313" key="2">
    <source>
        <dbReference type="Proteomes" id="UP000009273"/>
    </source>
</evidence>
<gene>
    <name evidence="1" type="primary">149</name>
    <name evidence="1" type="ORF">G_149</name>
</gene>